<feature type="non-terminal residue" evidence="3">
    <location>
        <position position="370"/>
    </location>
</feature>
<feature type="region of interest" description="Disordered" evidence="1">
    <location>
        <begin position="93"/>
        <end position="123"/>
    </location>
</feature>
<evidence type="ECO:0000313" key="3">
    <source>
        <dbReference type="EMBL" id="EFZ15526.1"/>
    </source>
</evidence>
<reference evidence="3" key="1">
    <citation type="journal article" date="2011" name="Proc. Natl. Acad. Sci. U.S.A.">
        <title>The genome of the fire ant Solenopsis invicta.</title>
        <authorList>
            <person name="Wurm Y."/>
            <person name="Wang J."/>
            <person name="Riba-Grognuz O."/>
            <person name="Corona M."/>
            <person name="Nygaard S."/>
            <person name="Hunt B.G."/>
            <person name="Ingram K.K."/>
            <person name="Falquet L."/>
            <person name="Nipitwattanaphon M."/>
            <person name="Gotzek D."/>
            <person name="Dijkstra M.B."/>
            <person name="Oettler J."/>
            <person name="Comtesse F."/>
            <person name="Shih C.J."/>
            <person name="Wu W.J."/>
            <person name="Yang C.C."/>
            <person name="Thomas J."/>
            <person name="Beaudoing E."/>
            <person name="Pradervand S."/>
            <person name="Flegel V."/>
            <person name="Cook E.D."/>
            <person name="Fabbretti R."/>
            <person name="Stockinger H."/>
            <person name="Long L."/>
            <person name="Farmerie W.G."/>
            <person name="Oakey J."/>
            <person name="Boomsma J.J."/>
            <person name="Pamilo P."/>
            <person name="Yi S.V."/>
            <person name="Heinze J."/>
            <person name="Goodisman M.A."/>
            <person name="Farinelli L."/>
            <person name="Harshman K."/>
            <person name="Hulo N."/>
            <person name="Cerutti L."/>
            <person name="Xenarios I."/>
            <person name="Shoemaker D."/>
            <person name="Keller L."/>
        </authorList>
    </citation>
    <scope>NUCLEOTIDE SEQUENCE [LARGE SCALE GENOMIC DNA]</scope>
</reference>
<feature type="region of interest" description="Disordered" evidence="1">
    <location>
        <begin position="139"/>
        <end position="306"/>
    </location>
</feature>
<proteinExistence type="predicted"/>
<name>E9IV78_SOLIN</name>
<dbReference type="HOGENOM" id="CLU_749212_0_0_1"/>
<feature type="compositionally biased region" description="Polar residues" evidence="1">
    <location>
        <begin position="93"/>
        <end position="102"/>
    </location>
</feature>
<dbReference type="EMBL" id="GL766150">
    <property type="protein sequence ID" value="EFZ15526.1"/>
    <property type="molecule type" value="Genomic_DNA"/>
</dbReference>
<accession>E9IV78</accession>
<organism>
    <name type="scientific">Solenopsis invicta</name>
    <name type="common">Red imported fire ant</name>
    <name type="synonym">Solenopsis wagneri</name>
    <dbReference type="NCBI Taxonomy" id="13686"/>
    <lineage>
        <taxon>Eukaryota</taxon>
        <taxon>Metazoa</taxon>
        <taxon>Ecdysozoa</taxon>
        <taxon>Arthropoda</taxon>
        <taxon>Hexapoda</taxon>
        <taxon>Insecta</taxon>
        <taxon>Pterygota</taxon>
        <taxon>Neoptera</taxon>
        <taxon>Endopterygota</taxon>
        <taxon>Hymenoptera</taxon>
        <taxon>Apocrita</taxon>
        <taxon>Aculeata</taxon>
        <taxon>Formicoidea</taxon>
        <taxon>Formicidae</taxon>
        <taxon>Myrmicinae</taxon>
        <taxon>Solenopsis</taxon>
    </lineage>
</organism>
<feature type="domain" description="DUF4780" evidence="2">
    <location>
        <begin position="2"/>
        <end position="93"/>
    </location>
</feature>
<feature type="compositionally biased region" description="Basic residues" evidence="1">
    <location>
        <begin position="242"/>
        <end position="251"/>
    </location>
</feature>
<gene>
    <name evidence="3" type="ORF">SINV_11871</name>
</gene>
<dbReference type="Pfam" id="PF16012">
    <property type="entry name" value="DUF4780"/>
    <property type="match status" value="1"/>
</dbReference>
<dbReference type="AlphaFoldDB" id="E9IV78"/>
<sequence>NAKVKVVGPEVLQRQHRTVVWVPGAPDEPAAVLERLERQNPGLSTGSWKIMAEKVRATRDGRNLVFRIPESSVLKLKALDFKPYLGLDQVTFKTPQDTSRGPSTGAGELELFSPSSSQGSPMKKELRKLQITLEDFLPKDGKAGSAGSRPGPACSKGIKPSNCGPDVTGLASGSAPGPLGPESKKGGSLPPSPFLPPVSVDMDIDTDRESVGRGKKRAHNKTSTTRYFITSSSLESDEGPPKKGRGRSAKHPSHEGQFTAQALAQKAEKEKAKKLRKDHKAILNPEVEPSSERAARAKNDALERAEELEAQPMAAVAAVMTQSLGMMAKSVERSNNIQGSIRKDLWRAYTDLTAGLTAIMSRNREDNEAR</sequence>
<protein>
    <recommendedName>
        <fullName evidence="2">DUF4780 domain-containing protein</fullName>
    </recommendedName>
</protein>
<evidence type="ECO:0000256" key="1">
    <source>
        <dbReference type="SAM" id="MobiDB-lite"/>
    </source>
</evidence>
<dbReference type="InterPro" id="IPR031961">
    <property type="entry name" value="DUF4780"/>
</dbReference>
<feature type="compositionally biased region" description="Basic and acidic residues" evidence="1">
    <location>
        <begin position="290"/>
        <end position="306"/>
    </location>
</feature>
<feature type="non-terminal residue" evidence="3">
    <location>
        <position position="1"/>
    </location>
</feature>
<feature type="compositionally biased region" description="Polar residues" evidence="1">
    <location>
        <begin position="221"/>
        <end position="234"/>
    </location>
</feature>
<evidence type="ECO:0000259" key="2">
    <source>
        <dbReference type="Pfam" id="PF16012"/>
    </source>
</evidence>